<keyword evidence="3" id="KW-0675">Receptor</keyword>
<evidence type="ECO:0000256" key="1">
    <source>
        <dbReference type="ARBA" id="ARBA00006987"/>
    </source>
</evidence>
<accession>A0A2S0N1J7</accession>
<dbReference type="Gene3D" id="3.40.190.10">
    <property type="entry name" value="Periplasmic binding protein-like II"/>
    <property type="match status" value="1"/>
</dbReference>
<keyword evidence="2" id="KW-0732">Signal</keyword>
<comment type="similarity">
    <text evidence="1">Belongs to the UPF0065 (bug) family.</text>
</comment>
<evidence type="ECO:0000256" key="2">
    <source>
        <dbReference type="SAM" id="SignalP"/>
    </source>
</evidence>
<dbReference type="InterPro" id="IPR005064">
    <property type="entry name" value="BUG"/>
</dbReference>
<dbReference type="InterPro" id="IPR042100">
    <property type="entry name" value="Bug_dom1"/>
</dbReference>
<feature type="chain" id="PRO_5015707485" evidence="2">
    <location>
        <begin position="29"/>
        <end position="333"/>
    </location>
</feature>
<dbReference type="Pfam" id="PF03401">
    <property type="entry name" value="TctC"/>
    <property type="match status" value="1"/>
</dbReference>
<reference evidence="3 4" key="1">
    <citation type="submission" date="2018-03" db="EMBL/GenBank/DDBJ databases">
        <title>Genome sequencing of Simplicispira sp.</title>
        <authorList>
            <person name="Kim S.-J."/>
            <person name="Heo J."/>
            <person name="Kwon S.-W."/>
        </authorList>
    </citation>
    <scope>NUCLEOTIDE SEQUENCE [LARGE SCALE GENOMIC DNA]</scope>
    <source>
        <strain evidence="3 4">SC1-8</strain>
    </source>
</reference>
<keyword evidence="4" id="KW-1185">Reference proteome</keyword>
<evidence type="ECO:0000313" key="3">
    <source>
        <dbReference type="EMBL" id="AVO41917.1"/>
    </source>
</evidence>
<evidence type="ECO:0000313" key="4">
    <source>
        <dbReference type="Proteomes" id="UP000239326"/>
    </source>
</evidence>
<sequence>MSACPSRRSALAYGAGALLATALPGVHAADTATMPRWPSRTLKLVVGFPGGSSPDLVARTLAEPLAQALGQTVVVENRVGAGGNIAASAVAHATDGHTLGVMINGNMTIAKLIQPRLNYDPLKDFAPVSLIGTAPLALAAPANAPGTTAQEFFAAAREAGDTWNYATPGVGTVAHIGMELLKGKTGIRPVHVPYAGNPQVINALISGQVQLALLPPAMAAAQARGGKLRIVGITSAGRSALVPEYASLAEAGVKDFHLEIWNAVAAPRSMPPQVVARLSALFAEIARRPEIREKLFQQGWQVTGTTAEGLARRVQSDAQMLGDVIRAHHITAQ</sequence>
<protein>
    <submittedName>
        <fullName evidence="3">Receptor</fullName>
    </submittedName>
</protein>
<gene>
    <name evidence="3" type="ORF">C6571_12055</name>
</gene>
<dbReference type="EMBL" id="CP027669">
    <property type="protein sequence ID" value="AVO41917.1"/>
    <property type="molecule type" value="Genomic_DNA"/>
</dbReference>
<dbReference type="InterPro" id="IPR006311">
    <property type="entry name" value="TAT_signal"/>
</dbReference>
<dbReference type="PIRSF" id="PIRSF017082">
    <property type="entry name" value="YflP"/>
    <property type="match status" value="1"/>
</dbReference>
<dbReference type="Gene3D" id="3.40.190.150">
    <property type="entry name" value="Bordetella uptake gene, domain 1"/>
    <property type="match status" value="1"/>
</dbReference>
<dbReference type="PROSITE" id="PS51318">
    <property type="entry name" value="TAT"/>
    <property type="match status" value="1"/>
</dbReference>
<dbReference type="SUPFAM" id="SSF53850">
    <property type="entry name" value="Periplasmic binding protein-like II"/>
    <property type="match status" value="1"/>
</dbReference>
<name>A0A2S0N1J7_9BURK</name>
<dbReference type="AlphaFoldDB" id="A0A2S0N1J7"/>
<dbReference type="PANTHER" id="PTHR42928:SF5">
    <property type="entry name" value="BLR1237 PROTEIN"/>
    <property type="match status" value="1"/>
</dbReference>
<dbReference type="OrthoDB" id="8678477at2"/>
<dbReference type="PANTHER" id="PTHR42928">
    <property type="entry name" value="TRICARBOXYLATE-BINDING PROTEIN"/>
    <property type="match status" value="1"/>
</dbReference>
<dbReference type="Proteomes" id="UP000239326">
    <property type="component" value="Chromosome"/>
</dbReference>
<dbReference type="RefSeq" id="WP_106446894.1">
    <property type="nucleotide sequence ID" value="NZ_CP027669.1"/>
</dbReference>
<dbReference type="KEGG" id="simp:C6571_12055"/>
<organism evidence="3 4">
    <name type="scientific">Simplicispira suum</name>
    <dbReference type="NCBI Taxonomy" id="2109915"/>
    <lineage>
        <taxon>Bacteria</taxon>
        <taxon>Pseudomonadati</taxon>
        <taxon>Pseudomonadota</taxon>
        <taxon>Betaproteobacteria</taxon>
        <taxon>Burkholderiales</taxon>
        <taxon>Comamonadaceae</taxon>
        <taxon>Simplicispira</taxon>
    </lineage>
</organism>
<feature type="signal peptide" evidence="2">
    <location>
        <begin position="1"/>
        <end position="28"/>
    </location>
</feature>
<proteinExistence type="inferred from homology"/>